<proteinExistence type="predicted"/>
<sequence>MCAETRAKSSRQHVDGSPPPQFALGGH</sequence>
<evidence type="ECO:0000256" key="1">
    <source>
        <dbReference type="SAM" id="MobiDB-lite"/>
    </source>
</evidence>
<evidence type="ECO:0000313" key="2">
    <source>
        <dbReference type="EMBL" id="KAK9421973.1"/>
    </source>
</evidence>
<gene>
    <name evidence="2" type="ORF">SUNI508_05273</name>
</gene>
<feature type="region of interest" description="Disordered" evidence="1">
    <location>
        <begin position="1"/>
        <end position="27"/>
    </location>
</feature>
<keyword evidence="3" id="KW-1185">Reference proteome</keyword>
<evidence type="ECO:0000313" key="3">
    <source>
        <dbReference type="Proteomes" id="UP001408356"/>
    </source>
</evidence>
<comment type="caution">
    <text evidence="2">The sequence shown here is derived from an EMBL/GenBank/DDBJ whole genome shotgun (WGS) entry which is preliminary data.</text>
</comment>
<reference evidence="2 3" key="1">
    <citation type="journal article" date="2024" name="J. Plant Pathol.">
        <title>Sequence and assembly of the genome of Seiridium unicorne, isolate CBS 538.82, causal agent of cypress canker disease.</title>
        <authorList>
            <person name="Scali E."/>
            <person name="Rocca G.D."/>
            <person name="Danti R."/>
            <person name="Garbelotto M."/>
            <person name="Barberini S."/>
            <person name="Baroncelli R."/>
            <person name="Emiliani G."/>
        </authorList>
    </citation>
    <scope>NUCLEOTIDE SEQUENCE [LARGE SCALE GENOMIC DNA]</scope>
    <source>
        <strain evidence="2 3">BM-138-508</strain>
    </source>
</reference>
<dbReference type="EMBL" id="JARVKF010000146">
    <property type="protein sequence ID" value="KAK9421973.1"/>
    <property type="molecule type" value="Genomic_DNA"/>
</dbReference>
<protein>
    <submittedName>
        <fullName evidence="2">Uncharacterized protein</fullName>
    </submittedName>
</protein>
<dbReference type="Proteomes" id="UP001408356">
    <property type="component" value="Unassembled WGS sequence"/>
</dbReference>
<accession>A0ABR2V4Y2</accession>
<name>A0ABR2V4Y2_9PEZI</name>
<organism evidence="2 3">
    <name type="scientific">Seiridium unicorne</name>
    <dbReference type="NCBI Taxonomy" id="138068"/>
    <lineage>
        <taxon>Eukaryota</taxon>
        <taxon>Fungi</taxon>
        <taxon>Dikarya</taxon>
        <taxon>Ascomycota</taxon>
        <taxon>Pezizomycotina</taxon>
        <taxon>Sordariomycetes</taxon>
        <taxon>Xylariomycetidae</taxon>
        <taxon>Amphisphaeriales</taxon>
        <taxon>Sporocadaceae</taxon>
        <taxon>Seiridium</taxon>
    </lineage>
</organism>